<name>A0ABN7UJC4_GIGMA</name>
<dbReference type="PIRSF" id="PIRSF037240">
    <property type="entry name" value="RNA_polIII_Trep_MAF1"/>
    <property type="match status" value="1"/>
</dbReference>
<protein>
    <submittedName>
        <fullName evidence="2">40988_t:CDS:1</fullName>
    </submittedName>
</protein>
<feature type="region of interest" description="Disordered" evidence="1">
    <location>
        <begin position="157"/>
        <end position="192"/>
    </location>
</feature>
<reference evidence="2 3" key="1">
    <citation type="submission" date="2021-06" db="EMBL/GenBank/DDBJ databases">
        <authorList>
            <person name="Kallberg Y."/>
            <person name="Tangrot J."/>
            <person name="Rosling A."/>
        </authorList>
    </citation>
    <scope>NUCLEOTIDE SEQUENCE [LARGE SCALE GENOMIC DNA]</scope>
    <source>
        <strain evidence="2 3">120-4 pot B 10/14</strain>
    </source>
</reference>
<evidence type="ECO:0000313" key="3">
    <source>
        <dbReference type="Proteomes" id="UP000789901"/>
    </source>
</evidence>
<dbReference type="EMBL" id="CAJVQB010003446">
    <property type="protein sequence ID" value="CAG8608428.1"/>
    <property type="molecule type" value="Genomic_DNA"/>
</dbReference>
<gene>
    <name evidence="2" type="ORF">GMARGA_LOCUS7231</name>
</gene>
<dbReference type="PANTHER" id="PTHR22504">
    <property type="entry name" value="REPRESSOR OF RNA POLYMERASE III TRANSCRIPTION MAF1"/>
    <property type="match status" value="1"/>
</dbReference>
<dbReference type="Pfam" id="PF09174">
    <property type="entry name" value="Maf1"/>
    <property type="match status" value="1"/>
</dbReference>
<dbReference type="Gene3D" id="3.40.1000.50">
    <property type="entry name" value="Repressor of RNA polymerase III transcription Maf1"/>
    <property type="match status" value="1"/>
</dbReference>
<dbReference type="InterPro" id="IPR015257">
    <property type="entry name" value="Maf1"/>
</dbReference>
<dbReference type="Proteomes" id="UP000789901">
    <property type="component" value="Unassembled WGS sequence"/>
</dbReference>
<evidence type="ECO:0000313" key="2">
    <source>
        <dbReference type="EMBL" id="CAG8608428.1"/>
    </source>
</evidence>
<proteinExistence type="predicted"/>
<organism evidence="2 3">
    <name type="scientific">Gigaspora margarita</name>
    <dbReference type="NCBI Taxonomy" id="4874"/>
    <lineage>
        <taxon>Eukaryota</taxon>
        <taxon>Fungi</taxon>
        <taxon>Fungi incertae sedis</taxon>
        <taxon>Mucoromycota</taxon>
        <taxon>Glomeromycotina</taxon>
        <taxon>Glomeromycetes</taxon>
        <taxon>Diversisporales</taxon>
        <taxon>Gigasporaceae</taxon>
        <taxon>Gigaspora</taxon>
    </lineage>
</organism>
<accession>A0ABN7UJC4</accession>
<evidence type="ECO:0000256" key="1">
    <source>
        <dbReference type="SAM" id="MobiDB-lite"/>
    </source>
</evidence>
<dbReference type="PANTHER" id="PTHR22504:SF0">
    <property type="entry name" value="REPRESSOR OF RNA POLYMERASE III TRANSCRIPTION MAF1 HOMOLOG"/>
    <property type="match status" value="1"/>
</dbReference>
<sequence length="192" mass="21797">MKFLDISPLDSINTSLVFENPECRVIGRIETYSFDKKLYKNLEGRWNAEITQSQSVSPDQHNFHNIISPFGPMDQPSSRRTLFNLIATLNASYPDYDFSDVKPDQFTKQPSVPMVCNYINNTLFNLGRAYIVNDLNLWQIVDDIIELDECNVYSFNPDADSDPNAEDGAIINAPLQEDEPLDSFSGSESDIK</sequence>
<comment type="caution">
    <text evidence="2">The sequence shown here is derived from an EMBL/GenBank/DDBJ whole genome shotgun (WGS) entry which is preliminary data.</text>
</comment>
<dbReference type="InterPro" id="IPR038564">
    <property type="entry name" value="Maf1_sf"/>
</dbReference>
<keyword evidence="3" id="KW-1185">Reference proteome</keyword>